<dbReference type="Pfam" id="PF00160">
    <property type="entry name" value="Pro_isomerase"/>
    <property type="match status" value="1"/>
</dbReference>
<protein>
    <recommendedName>
        <fullName evidence="2">peptidylprolyl isomerase</fullName>
        <ecNumber evidence="2">5.2.1.8</ecNumber>
    </recommendedName>
</protein>
<dbReference type="GO" id="GO:0006457">
    <property type="term" value="P:protein folding"/>
    <property type="evidence" value="ECO:0007669"/>
    <property type="project" value="InterPro"/>
</dbReference>
<dbReference type="Gene3D" id="2.40.100.10">
    <property type="entry name" value="Cyclophilin-like"/>
    <property type="match status" value="1"/>
</dbReference>
<evidence type="ECO:0000256" key="2">
    <source>
        <dbReference type="ARBA" id="ARBA00013194"/>
    </source>
</evidence>
<reference evidence="6 7" key="1">
    <citation type="submission" date="2018-07" db="EMBL/GenBank/DDBJ databases">
        <title>Genome sequencing of Runella.</title>
        <authorList>
            <person name="Baek M.-G."/>
            <person name="Yi H."/>
        </authorList>
    </citation>
    <scope>NUCLEOTIDE SEQUENCE [LARGE SCALE GENOMIC DNA]</scope>
    <source>
        <strain evidence="6 7">HYN0085</strain>
    </source>
</reference>
<dbReference type="CDD" id="cd00317">
    <property type="entry name" value="cyclophilin"/>
    <property type="match status" value="1"/>
</dbReference>
<keyword evidence="7" id="KW-1185">Reference proteome</keyword>
<dbReference type="PROSITE" id="PS00170">
    <property type="entry name" value="CSA_PPIASE_1"/>
    <property type="match status" value="1"/>
</dbReference>
<dbReference type="EMBL" id="CP030850">
    <property type="protein sequence ID" value="AXE20088.1"/>
    <property type="molecule type" value="Genomic_DNA"/>
</dbReference>
<evidence type="ECO:0000256" key="1">
    <source>
        <dbReference type="ARBA" id="ARBA00007365"/>
    </source>
</evidence>
<comment type="similarity">
    <text evidence="1">Belongs to the cyclophilin-type PPIase family.</text>
</comment>
<organism evidence="6 7">
    <name type="scientific">Runella rosea</name>
    <dbReference type="NCBI Taxonomy" id="2259595"/>
    <lineage>
        <taxon>Bacteria</taxon>
        <taxon>Pseudomonadati</taxon>
        <taxon>Bacteroidota</taxon>
        <taxon>Cytophagia</taxon>
        <taxon>Cytophagales</taxon>
        <taxon>Spirosomataceae</taxon>
        <taxon>Runella</taxon>
    </lineage>
</organism>
<evidence type="ECO:0000313" key="6">
    <source>
        <dbReference type="EMBL" id="AXE20088.1"/>
    </source>
</evidence>
<dbReference type="Proteomes" id="UP000251993">
    <property type="component" value="Chromosome"/>
</dbReference>
<name>A0A344TN67_9BACT</name>
<feature type="domain" description="PPIase cyclophilin-type" evidence="5">
    <location>
        <begin position="40"/>
        <end position="216"/>
    </location>
</feature>
<evidence type="ECO:0000256" key="4">
    <source>
        <dbReference type="ARBA" id="ARBA00023235"/>
    </source>
</evidence>
<dbReference type="RefSeq" id="WP_114068854.1">
    <property type="nucleotide sequence ID" value="NZ_CP030850.1"/>
</dbReference>
<evidence type="ECO:0000259" key="5">
    <source>
        <dbReference type="PROSITE" id="PS50072"/>
    </source>
</evidence>
<dbReference type="PANTHER" id="PTHR45625:SF4">
    <property type="entry name" value="PEPTIDYLPROLYL ISOMERASE DOMAIN AND WD REPEAT-CONTAINING PROTEIN 1"/>
    <property type="match status" value="1"/>
</dbReference>
<dbReference type="KEGG" id="run:DR864_21215"/>
<dbReference type="SUPFAM" id="SSF50891">
    <property type="entry name" value="Cyclophilin-like"/>
    <property type="match status" value="1"/>
</dbReference>
<proteinExistence type="inferred from homology"/>
<dbReference type="PROSITE" id="PS50072">
    <property type="entry name" value="CSA_PPIASE_2"/>
    <property type="match status" value="1"/>
</dbReference>
<dbReference type="EC" id="5.2.1.8" evidence="2"/>
<gene>
    <name evidence="6" type="ORF">DR864_21215</name>
</gene>
<dbReference type="InterPro" id="IPR029000">
    <property type="entry name" value="Cyclophilin-like_dom_sf"/>
</dbReference>
<dbReference type="PANTHER" id="PTHR45625">
    <property type="entry name" value="PEPTIDYL-PROLYL CIS-TRANS ISOMERASE-RELATED"/>
    <property type="match status" value="1"/>
</dbReference>
<dbReference type="InterPro" id="IPR002130">
    <property type="entry name" value="Cyclophilin-type_PPIase_dom"/>
</dbReference>
<dbReference type="OrthoDB" id="9807797at2"/>
<dbReference type="GO" id="GO:0003755">
    <property type="term" value="F:peptidyl-prolyl cis-trans isomerase activity"/>
    <property type="evidence" value="ECO:0007669"/>
    <property type="project" value="UniProtKB-KW"/>
</dbReference>
<dbReference type="InterPro" id="IPR044666">
    <property type="entry name" value="Cyclophilin_A-like"/>
</dbReference>
<keyword evidence="4 6" id="KW-0413">Isomerase</keyword>
<dbReference type="AlphaFoldDB" id="A0A344TN67"/>
<evidence type="ECO:0000256" key="3">
    <source>
        <dbReference type="ARBA" id="ARBA00023110"/>
    </source>
</evidence>
<dbReference type="InterPro" id="IPR020892">
    <property type="entry name" value="Cyclophilin-type_PPIase_CS"/>
</dbReference>
<accession>A0A344TN67</accession>
<keyword evidence="3" id="KW-0697">Rotamase</keyword>
<sequence length="232" mass="25827">MNRFCLLILLLSCVQSMAQKKSRKDYLVTIHTNYGEMKAVLHDRTPLHKQNFLKLINDRFYDSLLFHRIIEGFMIQGGDPTSKNAKAGERLGGGGSNLERIPAEFKPELFHKKGALAAARNNNPEKASSGCQFYIVQGRVWDAAGLTAQLNRGGRMPTAAQKEAYTTLGGSPHLDGGYTVFGQVISGLAVIDSIAHQPKDAADRPLKDVRMRLTAEKMKKKKITKQYAYIFE</sequence>
<evidence type="ECO:0000313" key="7">
    <source>
        <dbReference type="Proteomes" id="UP000251993"/>
    </source>
</evidence>